<protein>
    <submittedName>
        <fullName evidence="2">DNA-binding transcriptional repressor PuuR</fullName>
    </submittedName>
</protein>
<keyword evidence="2" id="KW-0238">DNA-binding</keyword>
<sequence>MDGPRTEVGPRAELIGTTIRDARKIAGLTQVQVAELAGISDATLRDIEHGSGSPSLRAVLETLDVLGLRLEVTQ</sequence>
<dbReference type="GO" id="GO:0003677">
    <property type="term" value="F:DNA binding"/>
    <property type="evidence" value="ECO:0007669"/>
    <property type="project" value="UniProtKB-KW"/>
</dbReference>
<evidence type="ECO:0000313" key="3">
    <source>
        <dbReference type="Proteomes" id="UP000217209"/>
    </source>
</evidence>
<dbReference type="KEGG" id="cgv:CGLAU_12130"/>
<keyword evidence="3" id="KW-1185">Reference proteome</keyword>
<dbReference type="Gene3D" id="1.10.260.40">
    <property type="entry name" value="lambda repressor-like DNA-binding domains"/>
    <property type="match status" value="1"/>
</dbReference>
<accession>A0A1Q2HZU9</accession>
<dbReference type="AlphaFoldDB" id="A0A1Q2HZU9"/>
<gene>
    <name evidence="2" type="ORF">CGLAU_12130</name>
</gene>
<dbReference type="PROSITE" id="PS50943">
    <property type="entry name" value="HTH_CROC1"/>
    <property type="match status" value="1"/>
</dbReference>
<dbReference type="InterPro" id="IPR001387">
    <property type="entry name" value="Cro/C1-type_HTH"/>
</dbReference>
<dbReference type="SUPFAM" id="SSF47413">
    <property type="entry name" value="lambda repressor-like DNA-binding domains"/>
    <property type="match status" value="1"/>
</dbReference>
<dbReference type="Proteomes" id="UP000217209">
    <property type="component" value="Chromosome"/>
</dbReference>
<name>A0A1Q2HZU9_9CORY</name>
<proteinExistence type="predicted"/>
<feature type="domain" description="HTH cro/C1-type" evidence="1">
    <location>
        <begin position="19"/>
        <end position="73"/>
    </location>
</feature>
<organism evidence="2 3">
    <name type="scientific">Corynebacterium glaucum</name>
    <dbReference type="NCBI Taxonomy" id="187491"/>
    <lineage>
        <taxon>Bacteria</taxon>
        <taxon>Bacillati</taxon>
        <taxon>Actinomycetota</taxon>
        <taxon>Actinomycetes</taxon>
        <taxon>Mycobacteriales</taxon>
        <taxon>Corynebacteriaceae</taxon>
        <taxon>Corynebacterium</taxon>
    </lineage>
</organism>
<dbReference type="CDD" id="cd00093">
    <property type="entry name" value="HTH_XRE"/>
    <property type="match status" value="1"/>
</dbReference>
<dbReference type="OrthoDB" id="5521004at2"/>
<reference evidence="2 3" key="1">
    <citation type="submission" date="2016-12" db="EMBL/GenBank/DDBJ databases">
        <authorList>
            <person name="Song W.-J."/>
            <person name="Kurnit D.M."/>
        </authorList>
    </citation>
    <scope>NUCLEOTIDE SEQUENCE [LARGE SCALE GENOMIC DNA]</scope>
    <source>
        <strain evidence="2 3">DSM 30827</strain>
    </source>
</reference>
<evidence type="ECO:0000313" key="2">
    <source>
        <dbReference type="EMBL" id="AQQ16354.1"/>
    </source>
</evidence>
<dbReference type="InterPro" id="IPR010982">
    <property type="entry name" value="Lambda_DNA-bd_dom_sf"/>
</dbReference>
<evidence type="ECO:0000259" key="1">
    <source>
        <dbReference type="PROSITE" id="PS50943"/>
    </source>
</evidence>
<dbReference type="RefSeq" id="WP_095660915.1">
    <property type="nucleotide sequence ID" value="NZ_CALTZW010000008.1"/>
</dbReference>
<dbReference type="EMBL" id="CP019688">
    <property type="protein sequence ID" value="AQQ16354.1"/>
    <property type="molecule type" value="Genomic_DNA"/>
</dbReference>
<dbReference type="SMART" id="SM00530">
    <property type="entry name" value="HTH_XRE"/>
    <property type="match status" value="1"/>
</dbReference>
<dbReference type="Pfam" id="PF13560">
    <property type="entry name" value="HTH_31"/>
    <property type="match status" value="1"/>
</dbReference>